<feature type="region of interest" description="Disordered" evidence="1">
    <location>
        <begin position="71"/>
        <end position="108"/>
    </location>
</feature>
<name>A0A0M0K361_9EUKA</name>
<evidence type="ECO:0000313" key="3">
    <source>
        <dbReference type="EMBL" id="KOO33249.1"/>
    </source>
</evidence>
<evidence type="ECO:0000256" key="2">
    <source>
        <dbReference type="SAM" id="Phobius"/>
    </source>
</evidence>
<keyword evidence="2" id="KW-1133">Transmembrane helix</keyword>
<accession>A0A0M0K361</accession>
<organism evidence="3 4">
    <name type="scientific">Chrysochromulina tobinii</name>
    <dbReference type="NCBI Taxonomy" id="1460289"/>
    <lineage>
        <taxon>Eukaryota</taxon>
        <taxon>Haptista</taxon>
        <taxon>Haptophyta</taxon>
        <taxon>Prymnesiophyceae</taxon>
        <taxon>Prymnesiales</taxon>
        <taxon>Chrysochromulinaceae</taxon>
        <taxon>Chrysochromulina</taxon>
    </lineage>
</organism>
<evidence type="ECO:0000256" key="1">
    <source>
        <dbReference type="SAM" id="MobiDB-lite"/>
    </source>
</evidence>
<dbReference type="EMBL" id="JWZX01001566">
    <property type="protein sequence ID" value="KOO33249.1"/>
    <property type="molecule type" value="Genomic_DNA"/>
</dbReference>
<gene>
    <name evidence="3" type="ORF">Ctob_010264</name>
</gene>
<keyword evidence="4" id="KW-1185">Reference proteome</keyword>
<keyword evidence="2" id="KW-0472">Membrane</keyword>
<feature type="compositionally biased region" description="Basic and acidic residues" evidence="1">
    <location>
        <begin position="74"/>
        <end position="89"/>
    </location>
</feature>
<sequence length="108" mass="11610">MYVKRSSPMTPRILLLSAVVGTAPALNNLSLSLNNLGFYQIVKLLVYPPKALLGAAIAIGASVAYTHYNLAEQQPKKTEPTEVSPKRPLEDEDDSASSAQETPLMARG</sequence>
<feature type="transmembrane region" description="Helical" evidence="2">
    <location>
        <begin position="49"/>
        <end position="68"/>
    </location>
</feature>
<comment type="caution">
    <text evidence="3">The sequence shown here is derived from an EMBL/GenBank/DDBJ whole genome shotgun (WGS) entry which is preliminary data.</text>
</comment>
<protein>
    <submittedName>
        <fullName evidence="3">Uncharacterized protein</fullName>
    </submittedName>
</protein>
<proteinExistence type="predicted"/>
<dbReference type="AlphaFoldDB" id="A0A0M0K361"/>
<reference evidence="4" key="1">
    <citation type="journal article" date="2015" name="PLoS Genet.">
        <title>Genome Sequence and Transcriptome Analyses of Chrysochromulina tobin: Metabolic Tools for Enhanced Algal Fitness in the Prominent Order Prymnesiales (Haptophyceae).</title>
        <authorList>
            <person name="Hovde B.T."/>
            <person name="Deodato C.R."/>
            <person name="Hunsperger H.M."/>
            <person name="Ryken S.A."/>
            <person name="Yost W."/>
            <person name="Jha R.K."/>
            <person name="Patterson J."/>
            <person name="Monnat R.J. Jr."/>
            <person name="Barlow S.B."/>
            <person name="Starkenburg S.R."/>
            <person name="Cattolico R.A."/>
        </authorList>
    </citation>
    <scope>NUCLEOTIDE SEQUENCE</scope>
    <source>
        <strain evidence="4">CCMP291</strain>
    </source>
</reference>
<dbReference type="Proteomes" id="UP000037460">
    <property type="component" value="Unassembled WGS sequence"/>
</dbReference>
<keyword evidence="2" id="KW-0812">Transmembrane</keyword>
<evidence type="ECO:0000313" key="4">
    <source>
        <dbReference type="Proteomes" id="UP000037460"/>
    </source>
</evidence>